<sequence>MEADRPTLVLMPGLDGSGALFAAFEKLIAGNWKYQSIRYPADLPSRVDAYAAHVERAIGAEHRVILLAESFSGPIAIRLAARLSERVKALVLCASFATRPHLLVRWASHVPQALLSGMARQRWALRWFCVGRHAPGSLLDAVEAELSRLSGNTIKRRLQMLIAPDAATTLLQLELPVLLLQPNQDRLLDPWAPRRLEKLARGARIERLDGPHFLLQAQPQACWRKIVDWLTLLSAQPAPY</sequence>
<dbReference type="InterPro" id="IPR029058">
    <property type="entry name" value="AB_hydrolase_fold"/>
</dbReference>
<evidence type="ECO:0000259" key="1">
    <source>
        <dbReference type="Pfam" id="PF12697"/>
    </source>
</evidence>
<dbReference type="EMBL" id="FONH01000004">
    <property type="protein sequence ID" value="SFE83801.1"/>
    <property type="molecule type" value="Genomic_DNA"/>
</dbReference>
<dbReference type="InterPro" id="IPR000073">
    <property type="entry name" value="AB_hydrolase_1"/>
</dbReference>
<dbReference type="Gene3D" id="3.40.50.1820">
    <property type="entry name" value="alpha/beta hydrolase"/>
    <property type="match status" value="1"/>
</dbReference>
<dbReference type="STRING" id="500610.SAMN02799615_01807"/>
<accession>A0A1I2DU94</accession>
<organism evidence="2 3">
    <name type="scientific">Dyella marensis</name>
    <dbReference type="NCBI Taxonomy" id="500610"/>
    <lineage>
        <taxon>Bacteria</taxon>
        <taxon>Pseudomonadati</taxon>
        <taxon>Pseudomonadota</taxon>
        <taxon>Gammaproteobacteria</taxon>
        <taxon>Lysobacterales</taxon>
        <taxon>Rhodanobacteraceae</taxon>
        <taxon>Dyella</taxon>
    </lineage>
</organism>
<keyword evidence="3" id="KW-1185">Reference proteome</keyword>
<gene>
    <name evidence="2" type="ORF">SAMN02799615_01807</name>
</gene>
<reference evidence="3" key="1">
    <citation type="submission" date="2016-10" db="EMBL/GenBank/DDBJ databases">
        <authorList>
            <person name="Varghese N."/>
            <person name="Submissions S."/>
        </authorList>
    </citation>
    <scope>NUCLEOTIDE SEQUENCE [LARGE SCALE GENOMIC DNA]</scope>
    <source>
        <strain evidence="3">UNC178MFTsu3.1</strain>
    </source>
</reference>
<dbReference type="AlphaFoldDB" id="A0A1I2DU94"/>
<evidence type="ECO:0000313" key="2">
    <source>
        <dbReference type="EMBL" id="SFE83801.1"/>
    </source>
</evidence>
<name>A0A1I2DU94_9GAMM</name>
<dbReference type="Pfam" id="PF12697">
    <property type="entry name" value="Abhydrolase_6"/>
    <property type="match status" value="1"/>
</dbReference>
<dbReference type="Proteomes" id="UP000199477">
    <property type="component" value="Unassembled WGS sequence"/>
</dbReference>
<dbReference type="SUPFAM" id="SSF53474">
    <property type="entry name" value="alpha/beta-Hydrolases"/>
    <property type="match status" value="1"/>
</dbReference>
<evidence type="ECO:0000313" key="3">
    <source>
        <dbReference type="Proteomes" id="UP000199477"/>
    </source>
</evidence>
<feature type="domain" description="AB hydrolase-1" evidence="1">
    <location>
        <begin position="40"/>
        <end position="221"/>
    </location>
</feature>
<protein>
    <submittedName>
        <fullName evidence="2">Pimeloyl-ACP methyl ester carboxylesterase</fullName>
    </submittedName>
</protein>
<proteinExistence type="predicted"/>